<dbReference type="InterPro" id="IPR050109">
    <property type="entry name" value="HTH-type_TetR-like_transc_reg"/>
</dbReference>
<reference evidence="8" key="1">
    <citation type="journal article" date="2019" name="Int. J. Syst. Evol. Microbiol.">
        <title>The Global Catalogue of Microorganisms (GCM) 10K type strain sequencing project: providing services to taxonomists for standard genome sequencing and annotation.</title>
        <authorList>
            <consortium name="The Broad Institute Genomics Platform"/>
            <consortium name="The Broad Institute Genome Sequencing Center for Infectious Disease"/>
            <person name="Wu L."/>
            <person name="Ma J."/>
        </authorList>
    </citation>
    <scope>NUCLEOTIDE SEQUENCE [LARGE SCALE GENOMIC DNA]</scope>
    <source>
        <strain evidence="8">CGMCC 1.15399</strain>
    </source>
</reference>
<feature type="region of interest" description="Disordered" evidence="5">
    <location>
        <begin position="1"/>
        <end position="38"/>
    </location>
</feature>
<proteinExistence type="predicted"/>
<keyword evidence="1" id="KW-0805">Transcription regulation</keyword>
<dbReference type="Gene3D" id="1.10.10.60">
    <property type="entry name" value="Homeodomain-like"/>
    <property type="match status" value="1"/>
</dbReference>
<dbReference type="SUPFAM" id="SSF48498">
    <property type="entry name" value="Tetracyclin repressor-like, C-terminal domain"/>
    <property type="match status" value="1"/>
</dbReference>
<dbReference type="InterPro" id="IPR001647">
    <property type="entry name" value="HTH_TetR"/>
</dbReference>
<dbReference type="InterPro" id="IPR009057">
    <property type="entry name" value="Homeodomain-like_sf"/>
</dbReference>
<evidence type="ECO:0000256" key="5">
    <source>
        <dbReference type="SAM" id="MobiDB-lite"/>
    </source>
</evidence>
<keyword evidence="8" id="KW-1185">Reference proteome</keyword>
<dbReference type="RefSeq" id="WP_378621517.1">
    <property type="nucleotide sequence ID" value="NZ_JBHUCM010000014.1"/>
</dbReference>
<dbReference type="SUPFAM" id="SSF46689">
    <property type="entry name" value="Homeodomain-like"/>
    <property type="match status" value="1"/>
</dbReference>
<evidence type="ECO:0000313" key="8">
    <source>
        <dbReference type="Proteomes" id="UP001597097"/>
    </source>
</evidence>
<evidence type="ECO:0000313" key="7">
    <source>
        <dbReference type="EMBL" id="MFD1538926.1"/>
    </source>
</evidence>
<keyword evidence="2 4" id="KW-0238">DNA-binding</keyword>
<dbReference type="Gene3D" id="1.10.357.10">
    <property type="entry name" value="Tetracycline Repressor, domain 2"/>
    <property type="match status" value="1"/>
</dbReference>
<sequence length="281" mass="30430">MAERDRTGGRASTTGRHPAEDDAQGNQAHGDPEDVRDETGEPLLVWERPEPTDRAAPVWLNRDLIVRAAIAIADAEGLAAVSLRKVAAKLDAGPMRLYRYMSTKEELLDLMVDAVYAEIHPPSPGGDWRAALRTLARRTRQAALRHEWFADLLGGGPHLGPYALAHLEASMAALHGVPGFEDAGTVRDAVGAVRAYLVGAIRMEIAERRVERASGLTEHQWQRATSPYLTRMFATGRYPTLAWVVGDATHPSAATAFDTGLDLLLDAIDPAGDAEGHQPGR</sequence>
<dbReference type="PANTHER" id="PTHR30055:SF151">
    <property type="entry name" value="TRANSCRIPTIONAL REGULATORY PROTEIN"/>
    <property type="match status" value="1"/>
</dbReference>
<keyword evidence="3" id="KW-0804">Transcription</keyword>
<evidence type="ECO:0000256" key="4">
    <source>
        <dbReference type="PROSITE-ProRule" id="PRU00335"/>
    </source>
</evidence>
<dbReference type="Pfam" id="PF00440">
    <property type="entry name" value="TetR_N"/>
    <property type="match status" value="1"/>
</dbReference>
<evidence type="ECO:0000256" key="1">
    <source>
        <dbReference type="ARBA" id="ARBA00023015"/>
    </source>
</evidence>
<dbReference type="PANTHER" id="PTHR30055">
    <property type="entry name" value="HTH-TYPE TRANSCRIPTIONAL REGULATOR RUTR"/>
    <property type="match status" value="1"/>
</dbReference>
<gene>
    <name evidence="7" type="ORF">ACFSJ0_17855</name>
</gene>
<dbReference type="Proteomes" id="UP001597097">
    <property type="component" value="Unassembled WGS sequence"/>
</dbReference>
<feature type="domain" description="HTH tetR-type" evidence="6">
    <location>
        <begin position="59"/>
        <end position="119"/>
    </location>
</feature>
<organism evidence="7 8">
    <name type="scientific">Nonomuraea guangzhouensis</name>
    <dbReference type="NCBI Taxonomy" id="1291555"/>
    <lineage>
        <taxon>Bacteria</taxon>
        <taxon>Bacillati</taxon>
        <taxon>Actinomycetota</taxon>
        <taxon>Actinomycetes</taxon>
        <taxon>Streptosporangiales</taxon>
        <taxon>Streptosporangiaceae</taxon>
        <taxon>Nonomuraea</taxon>
    </lineage>
</organism>
<dbReference type="Pfam" id="PF02909">
    <property type="entry name" value="TetR_C_1"/>
    <property type="match status" value="1"/>
</dbReference>
<protein>
    <submittedName>
        <fullName evidence="7">TetR/AcrR family transcriptional regulator</fullName>
    </submittedName>
</protein>
<dbReference type="InterPro" id="IPR004111">
    <property type="entry name" value="Repressor_TetR_C"/>
</dbReference>
<feature type="DNA-binding region" description="H-T-H motif" evidence="4">
    <location>
        <begin position="82"/>
        <end position="101"/>
    </location>
</feature>
<dbReference type="EMBL" id="JBHUCM010000014">
    <property type="protein sequence ID" value="MFD1538926.1"/>
    <property type="molecule type" value="Genomic_DNA"/>
</dbReference>
<accession>A0ABW4G8P8</accession>
<comment type="caution">
    <text evidence="7">The sequence shown here is derived from an EMBL/GenBank/DDBJ whole genome shotgun (WGS) entry which is preliminary data.</text>
</comment>
<evidence type="ECO:0000256" key="3">
    <source>
        <dbReference type="ARBA" id="ARBA00023163"/>
    </source>
</evidence>
<name>A0ABW4G8P8_9ACTN</name>
<dbReference type="PROSITE" id="PS50977">
    <property type="entry name" value="HTH_TETR_2"/>
    <property type="match status" value="1"/>
</dbReference>
<dbReference type="InterPro" id="IPR036271">
    <property type="entry name" value="Tet_transcr_reg_TetR-rel_C_sf"/>
</dbReference>
<evidence type="ECO:0000256" key="2">
    <source>
        <dbReference type="ARBA" id="ARBA00023125"/>
    </source>
</evidence>
<evidence type="ECO:0000259" key="6">
    <source>
        <dbReference type="PROSITE" id="PS50977"/>
    </source>
</evidence>